<feature type="signal peptide" evidence="1">
    <location>
        <begin position="1"/>
        <end position="18"/>
    </location>
</feature>
<dbReference type="EMBL" id="JAFNEN010000356">
    <property type="protein sequence ID" value="KAG8184884.1"/>
    <property type="molecule type" value="Genomic_DNA"/>
</dbReference>
<sequence length="178" mass="20666">MKNLCLVIVVVFCYTSSGFFGSSFELKCEYNQFLNGLNSTEKFFHGEVKTICGPTLRQNVCLNDTELEDANIGEYTKFRETYVWQQATCLKKNGRNLIMHSVSVDVDDYGYPEFLSAKCCQVDPTFREFSLFERESLFKENKNVNCELHAAMRSIRWRFHGDSYVVALDCSDERLYDN</sequence>
<dbReference type="AlphaFoldDB" id="A0AAV6UMC6"/>
<reference evidence="2 3" key="1">
    <citation type="journal article" date="2022" name="Nat. Ecol. Evol.">
        <title>A masculinizing supergene underlies an exaggerated male reproductive morph in a spider.</title>
        <authorList>
            <person name="Hendrickx F."/>
            <person name="De Corte Z."/>
            <person name="Sonet G."/>
            <person name="Van Belleghem S.M."/>
            <person name="Kostlbacher S."/>
            <person name="Vangestel C."/>
        </authorList>
    </citation>
    <scope>NUCLEOTIDE SEQUENCE [LARGE SCALE GENOMIC DNA]</scope>
    <source>
        <strain evidence="2">W744_W776</strain>
    </source>
</reference>
<comment type="caution">
    <text evidence="2">The sequence shown here is derived from an EMBL/GenBank/DDBJ whole genome shotgun (WGS) entry which is preliminary data.</text>
</comment>
<dbReference type="Proteomes" id="UP000827092">
    <property type="component" value="Unassembled WGS sequence"/>
</dbReference>
<proteinExistence type="predicted"/>
<keyword evidence="1" id="KW-0732">Signal</keyword>
<gene>
    <name evidence="2" type="ORF">JTE90_016995</name>
</gene>
<keyword evidence="3" id="KW-1185">Reference proteome</keyword>
<protein>
    <submittedName>
        <fullName evidence="2">Uncharacterized protein</fullName>
    </submittedName>
</protein>
<evidence type="ECO:0000313" key="2">
    <source>
        <dbReference type="EMBL" id="KAG8184884.1"/>
    </source>
</evidence>
<name>A0AAV6UMC6_9ARAC</name>
<organism evidence="2 3">
    <name type="scientific">Oedothorax gibbosus</name>
    <dbReference type="NCBI Taxonomy" id="931172"/>
    <lineage>
        <taxon>Eukaryota</taxon>
        <taxon>Metazoa</taxon>
        <taxon>Ecdysozoa</taxon>
        <taxon>Arthropoda</taxon>
        <taxon>Chelicerata</taxon>
        <taxon>Arachnida</taxon>
        <taxon>Araneae</taxon>
        <taxon>Araneomorphae</taxon>
        <taxon>Entelegynae</taxon>
        <taxon>Araneoidea</taxon>
        <taxon>Linyphiidae</taxon>
        <taxon>Erigoninae</taxon>
        <taxon>Oedothorax</taxon>
    </lineage>
</organism>
<feature type="chain" id="PRO_5043630525" evidence="1">
    <location>
        <begin position="19"/>
        <end position="178"/>
    </location>
</feature>
<accession>A0AAV6UMC6</accession>
<evidence type="ECO:0000313" key="3">
    <source>
        <dbReference type="Proteomes" id="UP000827092"/>
    </source>
</evidence>
<evidence type="ECO:0000256" key="1">
    <source>
        <dbReference type="SAM" id="SignalP"/>
    </source>
</evidence>